<dbReference type="EMBL" id="JBCEZU010000329">
    <property type="protein sequence ID" value="KAK9520294.1"/>
    <property type="molecule type" value="Genomic_DNA"/>
</dbReference>
<reference evidence="1 2" key="1">
    <citation type="journal article" date="2024" name="Genome Biol. Evol.">
        <title>Chromosome-level genome assembly of the viviparous eelpout Zoarces viviparus.</title>
        <authorList>
            <person name="Fuhrmann N."/>
            <person name="Brasseur M.V."/>
            <person name="Bakowski C.E."/>
            <person name="Podsiadlowski L."/>
            <person name="Prost S."/>
            <person name="Krehenwinkel H."/>
            <person name="Mayer C."/>
        </authorList>
    </citation>
    <scope>NUCLEOTIDE SEQUENCE [LARGE SCALE GENOMIC DNA]</scope>
    <source>
        <strain evidence="1">NO-MEL_2022_Ind0_liver</strain>
    </source>
</reference>
<organism evidence="1 2">
    <name type="scientific">Zoarces viviparus</name>
    <name type="common">Viviparous eelpout</name>
    <name type="synonym">Blennius viviparus</name>
    <dbReference type="NCBI Taxonomy" id="48416"/>
    <lineage>
        <taxon>Eukaryota</taxon>
        <taxon>Metazoa</taxon>
        <taxon>Chordata</taxon>
        <taxon>Craniata</taxon>
        <taxon>Vertebrata</taxon>
        <taxon>Euteleostomi</taxon>
        <taxon>Actinopterygii</taxon>
        <taxon>Neopterygii</taxon>
        <taxon>Teleostei</taxon>
        <taxon>Neoteleostei</taxon>
        <taxon>Acanthomorphata</taxon>
        <taxon>Eupercaria</taxon>
        <taxon>Perciformes</taxon>
        <taxon>Cottioidei</taxon>
        <taxon>Zoarcales</taxon>
        <taxon>Zoarcidae</taxon>
        <taxon>Zoarcinae</taxon>
        <taxon>Zoarces</taxon>
    </lineage>
</organism>
<name>A0AAW1EC79_ZOAVI</name>
<comment type="caution">
    <text evidence="1">The sequence shown here is derived from an EMBL/GenBank/DDBJ whole genome shotgun (WGS) entry which is preliminary data.</text>
</comment>
<dbReference type="AlphaFoldDB" id="A0AAW1EC79"/>
<dbReference type="Proteomes" id="UP001488805">
    <property type="component" value="Unassembled WGS sequence"/>
</dbReference>
<sequence length="73" mass="7966">MSSRTKEPVDRQNSSSVCFWQTCREDQGPLSLTELVWSESLLWDGEDAGRRADVVEGVSQVGMGADLHLVGVG</sequence>
<evidence type="ECO:0000313" key="2">
    <source>
        <dbReference type="Proteomes" id="UP001488805"/>
    </source>
</evidence>
<protein>
    <submittedName>
        <fullName evidence="1">Uncharacterized protein</fullName>
    </submittedName>
</protein>
<proteinExistence type="predicted"/>
<gene>
    <name evidence="1" type="ORF">VZT92_020191</name>
</gene>
<accession>A0AAW1EC79</accession>
<evidence type="ECO:0000313" key="1">
    <source>
        <dbReference type="EMBL" id="KAK9520294.1"/>
    </source>
</evidence>
<keyword evidence="2" id="KW-1185">Reference proteome</keyword>